<proteinExistence type="predicted"/>
<comment type="caution">
    <text evidence="7">The sequence shown here is derived from an EMBL/GenBank/DDBJ whole genome shotgun (WGS) entry which is preliminary data.</text>
</comment>
<dbReference type="GO" id="GO:0032991">
    <property type="term" value="C:protein-containing complex"/>
    <property type="evidence" value="ECO:0007669"/>
    <property type="project" value="UniProtKB-ARBA"/>
</dbReference>
<dbReference type="InterPro" id="IPR011009">
    <property type="entry name" value="Kinase-like_dom_sf"/>
</dbReference>
<dbReference type="Gene3D" id="1.25.40.430">
    <property type="match status" value="1"/>
</dbReference>
<dbReference type="GO" id="GO:0051754">
    <property type="term" value="P:meiotic sister chromatid cohesion, centromeric"/>
    <property type="evidence" value="ECO:0007669"/>
    <property type="project" value="TreeGrafter"/>
</dbReference>
<dbReference type="InterPro" id="IPR013212">
    <property type="entry name" value="Mad3/Bub1_I"/>
</dbReference>
<keyword evidence="8" id="KW-1185">Reference proteome</keyword>
<comment type="subcellular location">
    <subcellularLocation>
        <location evidence="1">Chromosome</location>
        <location evidence="1">Centromere</location>
        <location evidence="1">Kinetochore</location>
    </subcellularLocation>
</comment>
<evidence type="ECO:0000256" key="2">
    <source>
        <dbReference type="ARBA" id="ARBA00022454"/>
    </source>
</evidence>
<feature type="domain" description="Protein kinase" evidence="6">
    <location>
        <begin position="350"/>
        <end position="659"/>
    </location>
</feature>
<dbReference type="SMART" id="SM00777">
    <property type="entry name" value="Mad3_BUB1_I"/>
    <property type="match status" value="1"/>
</dbReference>
<dbReference type="SMART" id="SM00220">
    <property type="entry name" value="S_TKc"/>
    <property type="match status" value="1"/>
</dbReference>
<sequence length="697" mass="79043">MHGEPICEPVVKQGVGSNAIQQLRRLSGEKQLSGSLLRSWSRAFAQAYAEYKEEPTWGLRDVLHHSCQAILQLATEASDLASDPRLVRIVVAYLRMFRNIKPLLSYCEQHHIGSKSALFHLQVGMHYEFDQRDIDAALSYYQRGRLLDPDNHLLERCCLRLGRELKKEAERCTKSEDLEYPQISDVSFEEQRLLDIHAFFHRQLIARKQVEPLNPYSQLANDPHILSRMVYVLTPRSDIILYTARQTQNTDSAMLTGLVEPYHIPRSFYFDIVCVAPKLRQRNIILTFIDEIDEFPTNPAQNDTIAVISTQSTTPVVQKAKLTNGSARFKAFFENSMRAAEQSSNATIVLTLTACLGSGAFGKVFRADSTSSMRPEVVTPVAVKFFLRKKDSMTFDLDSLSRCLISTSFLREIYALGVLTLRLIDNIQECLFTRLISAIVDNRGIGAVVLEYIPGPTLYDLCKSRYGQTAAGMPCLPEGVIIWFIYCMIRTVRAIHRAHLVHTDIKIDNWIVTLMDGCKTDPFPDTEEDFSEPLLVPICCDFGKSIDTTLFTCDDTPVYFVAGSLSVVTPCPIVHARWLYEADYSGIASCIYYMYIGQSLRKEDVHLYAHGTVTSVSVKFDAKRYWEHAILVTSLMNELLSYTNDKMATYIKQAEHAYAFETSLLDKLRPHLRLQEVAEFSRQFAQTHPKAGVWGAS</sequence>
<evidence type="ECO:0000259" key="6">
    <source>
        <dbReference type="PROSITE" id="PS50011"/>
    </source>
</evidence>
<evidence type="ECO:0000313" key="8">
    <source>
        <dbReference type="Proteomes" id="UP000315496"/>
    </source>
</evidence>
<dbReference type="AlphaFoldDB" id="A0A4Z1SWU7"/>
<accession>A0A4Z1SWU7</accession>
<dbReference type="VEuPathDB" id="GiardiaDB:GMRT_14180"/>
<dbReference type="SUPFAM" id="SSF56112">
    <property type="entry name" value="Protein kinase-like (PK-like)"/>
    <property type="match status" value="1"/>
</dbReference>
<dbReference type="Pfam" id="PF00069">
    <property type="entry name" value="Pkinase"/>
    <property type="match status" value="1"/>
</dbReference>
<dbReference type="InterPro" id="IPR017441">
    <property type="entry name" value="Protein_kinase_ATP_BS"/>
</dbReference>
<dbReference type="PANTHER" id="PTHR14030:SF4">
    <property type="entry name" value="BUB1 KINASE, ISOFORM A-RELATED"/>
    <property type="match status" value="1"/>
</dbReference>
<evidence type="ECO:0000256" key="1">
    <source>
        <dbReference type="ARBA" id="ARBA00004629"/>
    </source>
</evidence>
<dbReference type="InterPro" id="IPR015661">
    <property type="entry name" value="Bub1/Mad3"/>
</dbReference>
<keyword evidence="5" id="KW-0067">ATP-binding</keyword>
<dbReference type="Proteomes" id="UP000315496">
    <property type="component" value="Chromosome 1"/>
</dbReference>
<evidence type="ECO:0000256" key="5">
    <source>
        <dbReference type="PROSITE-ProRule" id="PRU10141"/>
    </source>
</evidence>
<evidence type="ECO:0000256" key="3">
    <source>
        <dbReference type="ARBA" id="ARBA00022838"/>
    </source>
</evidence>
<dbReference type="Gene3D" id="1.10.510.10">
    <property type="entry name" value="Transferase(Phosphotransferase) domain 1"/>
    <property type="match status" value="1"/>
</dbReference>
<name>A0A4Z1SWU7_GIAMU</name>
<organism evidence="7 8">
    <name type="scientific">Giardia muris</name>
    <dbReference type="NCBI Taxonomy" id="5742"/>
    <lineage>
        <taxon>Eukaryota</taxon>
        <taxon>Metamonada</taxon>
        <taxon>Diplomonadida</taxon>
        <taxon>Hexamitidae</taxon>
        <taxon>Giardiinae</taxon>
        <taxon>Giardia</taxon>
    </lineage>
</organism>
<dbReference type="GO" id="GO:0004672">
    <property type="term" value="F:protein kinase activity"/>
    <property type="evidence" value="ECO:0007669"/>
    <property type="project" value="InterPro"/>
</dbReference>
<dbReference type="EMBL" id="VDLU01000001">
    <property type="protein sequence ID" value="TNJ30282.1"/>
    <property type="molecule type" value="Genomic_DNA"/>
</dbReference>
<dbReference type="InterPro" id="IPR000719">
    <property type="entry name" value="Prot_kinase_dom"/>
</dbReference>
<dbReference type="PANTHER" id="PTHR14030">
    <property type="entry name" value="MITOTIC CHECKPOINT SERINE/THREONINE-PROTEIN KINASE BUB1"/>
    <property type="match status" value="1"/>
</dbReference>
<reference evidence="7 8" key="1">
    <citation type="submission" date="2019-05" db="EMBL/GenBank/DDBJ databases">
        <title>The compact genome of Giardia muris reveals important steps in the evolution of intestinal protozoan parasites.</title>
        <authorList>
            <person name="Xu F."/>
            <person name="Jimenez-Gonzalez A."/>
            <person name="Einarsson E."/>
            <person name="Astvaldsson A."/>
            <person name="Peirasmaki D."/>
            <person name="Eckmann L."/>
            <person name="Andersson J.O."/>
            <person name="Svard S.G."/>
            <person name="Jerlstrom-Hultqvist J."/>
        </authorList>
    </citation>
    <scope>NUCLEOTIDE SEQUENCE [LARGE SCALE GENOMIC DNA]</scope>
    <source>
        <strain evidence="7 8">Roberts-Thomson</strain>
    </source>
</reference>
<keyword evidence="7" id="KW-0808">Transferase</keyword>
<keyword evidence="3" id="KW-0995">Kinetochore</keyword>
<dbReference type="PROSITE" id="PS00107">
    <property type="entry name" value="PROTEIN_KINASE_ATP"/>
    <property type="match status" value="1"/>
</dbReference>
<dbReference type="GO" id="GO:0005524">
    <property type="term" value="F:ATP binding"/>
    <property type="evidence" value="ECO:0007669"/>
    <property type="project" value="UniProtKB-UniRule"/>
</dbReference>
<keyword evidence="7" id="KW-0418">Kinase</keyword>
<feature type="binding site" evidence="5">
    <location>
        <position position="384"/>
    </location>
    <ligand>
        <name>ATP</name>
        <dbReference type="ChEBI" id="CHEBI:30616"/>
    </ligand>
</feature>
<keyword evidence="4" id="KW-0137">Centromere</keyword>
<evidence type="ECO:0000313" key="7">
    <source>
        <dbReference type="EMBL" id="TNJ30282.1"/>
    </source>
</evidence>
<dbReference type="GO" id="GO:0007094">
    <property type="term" value="P:mitotic spindle assembly checkpoint signaling"/>
    <property type="evidence" value="ECO:0007669"/>
    <property type="project" value="InterPro"/>
</dbReference>
<keyword evidence="2" id="KW-0158">Chromosome</keyword>
<protein>
    <submittedName>
        <fullName evidence="7">Kinase</fullName>
    </submittedName>
</protein>
<keyword evidence="5" id="KW-0547">Nucleotide-binding</keyword>
<evidence type="ECO:0000256" key="4">
    <source>
        <dbReference type="ARBA" id="ARBA00023328"/>
    </source>
</evidence>
<dbReference type="OrthoDB" id="248495at2759"/>
<dbReference type="PROSITE" id="PS50011">
    <property type="entry name" value="PROTEIN_KINASE_DOM"/>
    <property type="match status" value="1"/>
</dbReference>
<gene>
    <name evidence="7" type="ORF">GMRT_14180</name>
</gene>
<dbReference type="GO" id="GO:0000776">
    <property type="term" value="C:kinetochore"/>
    <property type="evidence" value="ECO:0007669"/>
    <property type="project" value="UniProtKB-KW"/>
</dbReference>